<dbReference type="Gene3D" id="2.60.40.790">
    <property type="match status" value="1"/>
</dbReference>
<comment type="caution">
    <text evidence="4">The sequence shown here is derived from an EMBL/GenBank/DDBJ whole genome shotgun (WGS) entry which is preliminary data.</text>
</comment>
<evidence type="ECO:0000313" key="4">
    <source>
        <dbReference type="EMBL" id="NNU81156.1"/>
    </source>
</evidence>
<keyword evidence="5" id="KW-1185">Reference proteome</keyword>
<comment type="similarity">
    <text evidence="1 2">Belongs to the small heat shock protein (HSP20) family.</text>
</comment>
<dbReference type="InterPro" id="IPR008978">
    <property type="entry name" value="HSP20-like_chaperone"/>
</dbReference>
<dbReference type="InterPro" id="IPR002068">
    <property type="entry name" value="A-crystallin/Hsp20_dom"/>
</dbReference>
<dbReference type="InterPro" id="IPR031107">
    <property type="entry name" value="Small_HSP"/>
</dbReference>
<evidence type="ECO:0000256" key="2">
    <source>
        <dbReference type="RuleBase" id="RU003616"/>
    </source>
</evidence>
<dbReference type="Pfam" id="PF00011">
    <property type="entry name" value="HSP20"/>
    <property type="match status" value="1"/>
</dbReference>
<name>A0A849L478_9RHOB</name>
<dbReference type="CDD" id="cd06464">
    <property type="entry name" value="ACD_sHsps-like"/>
    <property type="match status" value="1"/>
</dbReference>
<accession>A0A849L478</accession>
<dbReference type="EMBL" id="JABFBC010000002">
    <property type="protein sequence ID" value="NNU81156.1"/>
    <property type="molecule type" value="Genomic_DNA"/>
</dbReference>
<reference evidence="4 5" key="1">
    <citation type="submission" date="2020-05" db="EMBL/GenBank/DDBJ databases">
        <title>Gimesia benthica sp. nov., a novel planctomycete isolated from a deep-sea water sample of the Northwest Indian Ocean.</title>
        <authorList>
            <person name="Wang J."/>
            <person name="Ruan C."/>
            <person name="Song L."/>
            <person name="Zhu Y."/>
            <person name="Li A."/>
            <person name="Zheng X."/>
            <person name="Wang L."/>
            <person name="Lu Z."/>
            <person name="Huang Y."/>
            <person name="Du W."/>
            <person name="Zhou Y."/>
            <person name="Huang L."/>
            <person name="Dai X."/>
        </authorList>
    </citation>
    <scope>NUCLEOTIDE SEQUENCE [LARGE SCALE GENOMIC DNA]</scope>
    <source>
        <strain evidence="4 5">YYQ-30</strain>
    </source>
</reference>
<gene>
    <name evidence="4" type="ORF">HMH01_11990</name>
</gene>
<dbReference type="Proteomes" id="UP000572377">
    <property type="component" value="Unassembled WGS sequence"/>
</dbReference>
<dbReference type="SUPFAM" id="SSF49764">
    <property type="entry name" value="HSP20-like chaperones"/>
    <property type="match status" value="1"/>
</dbReference>
<dbReference type="RefSeq" id="WP_171325864.1">
    <property type="nucleotide sequence ID" value="NZ_JABFBC010000002.1"/>
</dbReference>
<sequence>MTRRNLPSLFAHNAADAPFFQTLQSEIDRVFDRFRQEMPGGDALPFLGRDGVVPALDIADADGTVEITAEIPGVSEKDIEVSITDGVLTLKGEKTIDRKEKEKDYTLVERRHGSFRRSVSLGFTPEKGKVKASFRNGVLHLRIEKPATAASKTQKIEISKG</sequence>
<feature type="domain" description="SHSP" evidence="3">
    <location>
        <begin position="47"/>
        <end position="161"/>
    </location>
</feature>
<evidence type="ECO:0000313" key="5">
    <source>
        <dbReference type="Proteomes" id="UP000572377"/>
    </source>
</evidence>
<proteinExistence type="inferred from homology"/>
<organism evidence="4 5">
    <name type="scientific">Halovulum dunhuangense</name>
    <dbReference type="NCBI Taxonomy" id="1505036"/>
    <lineage>
        <taxon>Bacteria</taxon>
        <taxon>Pseudomonadati</taxon>
        <taxon>Pseudomonadota</taxon>
        <taxon>Alphaproteobacteria</taxon>
        <taxon>Rhodobacterales</taxon>
        <taxon>Paracoccaceae</taxon>
        <taxon>Halovulum</taxon>
    </lineage>
</organism>
<evidence type="ECO:0000259" key="3">
    <source>
        <dbReference type="PROSITE" id="PS01031"/>
    </source>
</evidence>
<dbReference type="PROSITE" id="PS01031">
    <property type="entry name" value="SHSP"/>
    <property type="match status" value="1"/>
</dbReference>
<dbReference type="PANTHER" id="PTHR11527">
    <property type="entry name" value="HEAT-SHOCK PROTEIN 20 FAMILY MEMBER"/>
    <property type="match status" value="1"/>
</dbReference>
<dbReference type="AlphaFoldDB" id="A0A849L478"/>
<evidence type="ECO:0000256" key="1">
    <source>
        <dbReference type="PROSITE-ProRule" id="PRU00285"/>
    </source>
</evidence>
<protein>
    <submittedName>
        <fullName evidence="4">Hsp20/alpha crystallin family protein</fullName>
    </submittedName>
</protein>